<dbReference type="InterPro" id="IPR003594">
    <property type="entry name" value="HATPase_dom"/>
</dbReference>
<dbReference type="Gene3D" id="3.30.565.10">
    <property type="entry name" value="Histidine kinase-like ATPase, C-terminal domain"/>
    <property type="match status" value="1"/>
</dbReference>
<reference evidence="23 24" key="1">
    <citation type="submission" date="2019-04" db="EMBL/GenBank/DDBJ databases">
        <title>Salinimonas iocasae sp. nov., a halophilic bacterium isolated from the outer tube casing of tubeworms in Okinawa Trough.</title>
        <authorList>
            <person name="Zhang H."/>
            <person name="Wang H."/>
            <person name="Li C."/>
        </authorList>
    </citation>
    <scope>NUCLEOTIDE SEQUENCE [LARGE SCALE GENOMIC DNA]</scope>
    <source>
        <strain evidence="23 24">KX18D6</strain>
    </source>
</reference>
<dbReference type="InterPro" id="IPR003661">
    <property type="entry name" value="HisK_dim/P_dom"/>
</dbReference>
<comment type="subcellular location">
    <subcellularLocation>
        <location evidence="2">Cell inner membrane</location>
        <topology evidence="2">Multi-pass membrane protein</topology>
    </subcellularLocation>
</comment>
<feature type="transmembrane region" description="Helical" evidence="16">
    <location>
        <begin position="60"/>
        <end position="83"/>
    </location>
</feature>
<keyword evidence="8 16" id="KW-0812">Transmembrane</keyword>
<protein>
    <recommendedName>
        <fullName evidence="3">histidine kinase</fullName>
        <ecNumber evidence="3">2.7.13.3</ecNumber>
    </recommendedName>
</protein>
<keyword evidence="13 16" id="KW-0472">Membrane</keyword>
<feature type="domain" description="MHYT" evidence="22">
    <location>
        <begin position="22"/>
        <end position="219"/>
    </location>
</feature>
<dbReference type="EMBL" id="CP039852">
    <property type="protein sequence ID" value="QCZ93259.1"/>
    <property type="molecule type" value="Genomic_DNA"/>
</dbReference>
<dbReference type="Gene3D" id="1.10.287.130">
    <property type="match status" value="1"/>
</dbReference>
<dbReference type="InterPro" id="IPR005330">
    <property type="entry name" value="MHYT_dom"/>
</dbReference>
<keyword evidence="12" id="KW-0902">Two-component regulatory system</keyword>
<keyword evidence="4" id="KW-1003">Cell membrane</keyword>
<evidence type="ECO:0000259" key="17">
    <source>
        <dbReference type="PROSITE" id="PS50109"/>
    </source>
</evidence>
<dbReference type="InterPro" id="IPR008207">
    <property type="entry name" value="Sig_transdc_His_kin_Hpt_dom"/>
</dbReference>
<dbReference type="NCBIfam" id="TIGR00229">
    <property type="entry name" value="sensory_box"/>
    <property type="match status" value="2"/>
</dbReference>
<evidence type="ECO:0000259" key="22">
    <source>
        <dbReference type="PROSITE" id="PS50924"/>
    </source>
</evidence>
<feature type="modified residue" description="Phosphohistidine" evidence="14">
    <location>
        <position position="971"/>
    </location>
</feature>
<evidence type="ECO:0000256" key="16">
    <source>
        <dbReference type="PROSITE-ProRule" id="PRU00244"/>
    </source>
</evidence>
<dbReference type="FunFam" id="3.30.565.10:FF:000010">
    <property type="entry name" value="Sensor histidine kinase RcsC"/>
    <property type="match status" value="1"/>
</dbReference>
<dbReference type="InterPro" id="IPR013767">
    <property type="entry name" value="PAS_fold"/>
</dbReference>
<feature type="transmembrane region" description="Helical" evidence="16">
    <location>
        <begin position="235"/>
        <end position="259"/>
    </location>
</feature>
<dbReference type="Pfam" id="PF03707">
    <property type="entry name" value="MHYT"/>
    <property type="match status" value="3"/>
</dbReference>
<dbReference type="Pfam" id="PF02518">
    <property type="entry name" value="HATPase_c"/>
    <property type="match status" value="1"/>
</dbReference>
<evidence type="ECO:0000259" key="20">
    <source>
        <dbReference type="PROSITE" id="PS50113"/>
    </source>
</evidence>
<keyword evidence="6 15" id="KW-0597">Phosphoprotein</keyword>
<dbReference type="RefSeq" id="WP_139756005.1">
    <property type="nucleotide sequence ID" value="NZ_CP039852.1"/>
</dbReference>
<dbReference type="PANTHER" id="PTHR43047">
    <property type="entry name" value="TWO-COMPONENT HISTIDINE PROTEIN KINASE"/>
    <property type="match status" value="1"/>
</dbReference>
<dbReference type="Pfam" id="PF00989">
    <property type="entry name" value="PAS"/>
    <property type="match status" value="1"/>
</dbReference>
<dbReference type="CDD" id="cd16922">
    <property type="entry name" value="HATPase_EvgS-ArcB-TorS-like"/>
    <property type="match status" value="1"/>
</dbReference>
<dbReference type="SUPFAM" id="SSF52172">
    <property type="entry name" value="CheY-like"/>
    <property type="match status" value="1"/>
</dbReference>
<dbReference type="SMART" id="SM00387">
    <property type="entry name" value="HATPase_c"/>
    <property type="match status" value="1"/>
</dbReference>
<dbReference type="SMART" id="SM00388">
    <property type="entry name" value="HisKA"/>
    <property type="match status" value="1"/>
</dbReference>
<dbReference type="InterPro" id="IPR036641">
    <property type="entry name" value="HPT_dom_sf"/>
</dbReference>
<name>A0A5B7YFR9_9ALTE</name>
<dbReference type="Pfam" id="PF00512">
    <property type="entry name" value="HisKA"/>
    <property type="match status" value="1"/>
</dbReference>
<evidence type="ECO:0000256" key="13">
    <source>
        <dbReference type="ARBA" id="ARBA00023136"/>
    </source>
</evidence>
<keyword evidence="11 16" id="KW-1133">Transmembrane helix</keyword>
<dbReference type="GO" id="GO:0006355">
    <property type="term" value="P:regulation of DNA-templated transcription"/>
    <property type="evidence" value="ECO:0007669"/>
    <property type="project" value="InterPro"/>
</dbReference>
<feature type="transmembrane region" description="Helical" evidence="16">
    <location>
        <begin position="25"/>
        <end position="48"/>
    </location>
</feature>
<dbReference type="Pfam" id="PF00072">
    <property type="entry name" value="Response_reg"/>
    <property type="match status" value="1"/>
</dbReference>
<evidence type="ECO:0000256" key="15">
    <source>
        <dbReference type="PROSITE-ProRule" id="PRU00169"/>
    </source>
</evidence>
<dbReference type="GO" id="GO:0005886">
    <property type="term" value="C:plasma membrane"/>
    <property type="evidence" value="ECO:0007669"/>
    <property type="project" value="UniProtKB-SubCell"/>
</dbReference>
<dbReference type="PROSITE" id="PS50110">
    <property type="entry name" value="RESPONSE_REGULATORY"/>
    <property type="match status" value="1"/>
</dbReference>
<feature type="domain" description="Histidine kinase" evidence="17">
    <location>
        <begin position="546"/>
        <end position="762"/>
    </location>
</feature>
<dbReference type="SMART" id="SM00086">
    <property type="entry name" value="PAC"/>
    <property type="match status" value="2"/>
</dbReference>
<dbReference type="PANTHER" id="PTHR43047:SF72">
    <property type="entry name" value="OSMOSENSING HISTIDINE PROTEIN KINASE SLN1"/>
    <property type="match status" value="1"/>
</dbReference>
<evidence type="ECO:0000256" key="11">
    <source>
        <dbReference type="ARBA" id="ARBA00022989"/>
    </source>
</evidence>
<dbReference type="SUPFAM" id="SSF47384">
    <property type="entry name" value="Homodimeric domain of signal transducing histidine kinase"/>
    <property type="match status" value="1"/>
</dbReference>
<evidence type="ECO:0000256" key="2">
    <source>
        <dbReference type="ARBA" id="ARBA00004429"/>
    </source>
</evidence>
<dbReference type="SMART" id="SM00091">
    <property type="entry name" value="PAS"/>
    <property type="match status" value="2"/>
</dbReference>
<dbReference type="SMART" id="SM00448">
    <property type="entry name" value="REC"/>
    <property type="match status" value="1"/>
</dbReference>
<dbReference type="InterPro" id="IPR000014">
    <property type="entry name" value="PAS"/>
</dbReference>
<dbReference type="KEGG" id="salk:FBQ74_07070"/>
<dbReference type="CDD" id="cd17546">
    <property type="entry name" value="REC_hyHK_CKI1_RcsC-like"/>
    <property type="match status" value="1"/>
</dbReference>
<evidence type="ECO:0000256" key="6">
    <source>
        <dbReference type="ARBA" id="ARBA00022553"/>
    </source>
</evidence>
<evidence type="ECO:0000313" key="23">
    <source>
        <dbReference type="EMBL" id="QCZ93259.1"/>
    </source>
</evidence>
<dbReference type="PRINTS" id="PR00344">
    <property type="entry name" value="BCTRLSENSOR"/>
</dbReference>
<dbReference type="Proteomes" id="UP000304912">
    <property type="component" value="Chromosome"/>
</dbReference>
<feature type="modified residue" description="4-aspartylphosphate" evidence="15">
    <location>
        <position position="830"/>
    </location>
</feature>
<dbReference type="PROSITE" id="PS50112">
    <property type="entry name" value="PAS"/>
    <property type="match status" value="1"/>
</dbReference>
<dbReference type="Pfam" id="PF08447">
    <property type="entry name" value="PAS_3"/>
    <property type="match status" value="1"/>
</dbReference>
<dbReference type="Pfam" id="PF01627">
    <property type="entry name" value="Hpt"/>
    <property type="match status" value="1"/>
</dbReference>
<dbReference type="SUPFAM" id="SSF55785">
    <property type="entry name" value="PYP-like sensor domain (PAS domain)"/>
    <property type="match status" value="2"/>
</dbReference>
<evidence type="ECO:0000256" key="1">
    <source>
        <dbReference type="ARBA" id="ARBA00000085"/>
    </source>
</evidence>
<dbReference type="OrthoDB" id="9810730at2"/>
<dbReference type="InterPro" id="IPR036097">
    <property type="entry name" value="HisK_dim/P_sf"/>
</dbReference>
<dbReference type="SUPFAM" id="SSF55874">
    <property type="entry name" value="ATPase domain of HSP90 chaperone/DNA topoisomerase II/histidine kinase"/>
    <property type="match status" value="1"/>
</dbReference>
<dbReference type="PROSITE" id="PS50109">
    <property type="entry name" value="HIS_KIN"/>
    <property type="match status" value="1"/>
</dbReference>
<evidence type="ECO:0000256" key="7">
    <source>
        <dbReference type="ARBA" id="ARBA00022679"/>
    </source>
</evidence>
<keyword evidence="10" id="KW-0067">ATP-binding</keyword>
<dbReference type="InterPro" id="IPR005467">
    <property type="entry name" value="His_kinase_dom"/>
</dbReference>
<evidence type="ECO:0000256" key="4">
    <source>
        <dbReference type="ARBA" id="ARBA00022475"/>
    </source>
</evidence>
<dbReference type="CDD" id="cd00082">
    <property type="entry name" value="HisKA"/>
    <property type="match status" value="1"/>
</dbReference>
<dbReference type="EC" id="2.7.13.3" evidence="3"/>
<feature type="domain" description="PAC" evidence="20">
    <location>
        <begin position="476"/>
        <end position="528"/>
    </location>
</feature>
<feature type="domain" description="HPt" evidence="21">
    <location>
        <begin position="932"/>
        <end position="1026"/>
    </location>
</feature>
<sequence>MMQWLSSQFLIPADSAIVQGSYDTGLVMLSLAIAVFASFMAFSVAGQVGTAIKLSQKQILLGVGSMALGAGIWGMHFVGMLAFNLNTTVSYDWGLTALSFIPGWIAAWVALHILCHSQLRRAHIMLGGVLVGAGIGSMHYAGMAAMQMGPMLRYDPTMFGLSILVAVVLAMLALWIRYGLNRIKGLRGTGRRVNAIASLVMGLAICGMHYTGMAAARFVRPENMAASGQSSEMSLLLAALISVIVIVIITLVLGVTLLIKYRNTSTRALESEKTLRAIMDTAVDGVMTIDGNGVVLEANPALGQILGFTPAELKNTSVYQVIPHARRTEYMQLFSEQPQKSRIWDKVIGGNRDVTALHKSGQEVPVRVGVGHTRVNHKHYFIAFISDISERMKMEQALRESEAKFRSFFSNVPGIAFRCLNEPSWPMLFITDAVEGITGYPASAFTHPNPSISFMDICHPDDLHIISDSVKSQDAFSIEYRIIHKDGSVRWMREQGMMVRNEKGNTSWLDGFIFDITERRQMEEELVVAKDVAEQAAATRAAFMANMSHEIRTPMNAIIGFSDLLLDENLNDTQHKHCATINRSARSLLHLLNDILNSAKLEKGKLELEYRDFILTDEVDTVISTFWLEAQRKSLLLNVDLDKHLAAAYNGVPERIRQVLSNLIGNAVKFTEKGSISLSISSQDSSVKFVITDTGIGMTQEQLARVFDAFAQADASMSRRFGGTGLGTTISKQLVELMGGKITASSEIAKGSTFTFELPLEPVKRPVLKQASHTISLTPRRVLVVDDIEQNSDLIALLLQRDNHHVDVAGNGLEALEKMKASNYDVVLMDLQMPVMDGLTAARKRREFEANTGAAHIPIIALTASVLVQDKHDARNAGMEGFANKPVDYDQLYTEIARVLGELDDTHQRQVRHSTTTRQAVNWKKGEALWADKERHIEEVRRFADKLVTELEMLATEIRQNAPDEATRLAHSLKGVAGNLALEKLHGMFASVEQDPCNEEQVTRIRQHVKTLLALPEFAEQPAQAESSSAIDWQQLTGLLQSLRASISEHQLDDNNLEKIRNINAGRYHEQLERIINLIDDFEFDQATVLADELISSLEVVQEVDNAANSA</sequence>
<dbReference type="InterPro" id="IPR011006">
    <property type="entry name" value="CheY-like_superfamily"/>
</dbReference>
<gene>
    <name evidence="23" type="ORF">FBQ74_07070</name>
</gene>
<keyword evidence="10" id="KW-0547">Nucleotide-binding</keyword>
<dbReference type="Gene3D" id="3.30.450.20">
    <property type="entry name" value="PAS domain"/>
    <property type="match status" value="2"/>
</dbReference>
<keyword evidence="5" id="KW-0997">Cell inner membrane</keyword>
<feature type="transmembrane region" description="Helical" evidence="16">
    <location>
        <begin position="95"/>
        <end position="114"/>
    </location>
</feature>
<dbReference type="PROSITE" id="PS50113">
    <property type="entry name" value="PAC"/>
    <property type="match status" value="1"/>
</dbReference>
<evidence type="ECO:0000256" key="8">
    <source>
        <dbReference type="ARBA" id="ARBA00022692"/>
    </source>
</evidence>
<comment type="catalytic activity">
    <reaction evidence="1">
        <text>ATP + protein L-histidine = ADP + protein N-phospho-L-histidine.</text>
        <dbReference type="EC" id="2.7.13.3"/>
    </reaction>
</comment>
<evidence type="ECO:0000256" key="9">
    <source>
        <dbReference type="ARBA" id="ARBA00022777"/>
    </source>
</evidence>
<dbReference type="GO" id="GO:0000155">
    <property type="term" value="F:phosphorelay sensor kinase activity"/>
    <property type="evidence" value="ECO:0007669"/>
    <property type="project" value="InterPro"/>
</dbReference>
<dbReference type="CDD" id="cd00130">
    <property type="entry name" value="PAS"/>
    <property type="match status" value="2"/>
</dbReference>
<keyword evidence="7" id="KW-0808">Transferase</keyword>
<dbReference type="Gene3D" id="3.40.50.2300">
    <property type="match status" value="1"/>
</dbReference>
<feature type="domain" description="PAS" evidence="19">
    <location>
        <begin position="271"/>
        <end position="322"/>
    </location>
</feature>
<dbReference type="GO" id="GO:0009927">
    <property type="term" value="F:histidine phosphotransfer kinase activity"/>
    <property type="evidence" value="ECO:0007669"/>
    <property type="project" value="TreeGrafter"/>
</dbReference>
<dbReference type="InterPro" id="IPR013655">
    <property type="entry name" value="PAS_fold_3"/>
</dbReference>
<dbReference type="InterPro" id="IPR036890">
    <property type="entry name" value="HATPase_C_sf"/>
</dbReference>
<evidence type="ECO:0000256" key="5">
    <source>
        <dbReference type="ARBA" id="ARBA00022519"/>
    </source>
</evidence>
<evidence type="ECO:0000256" key="10">
    <source>
        <dbReference type="ARBA" id="ARBA00022840"/>
    </source>
</evidence>
<evidence type="ECO:0000256" key="12">
    <source>
        <dbReference type="ARBA" id="ARBA00023012"/>
    </source>
</evidence>
<feature type="transmembrane region" description="Helical" evidence="16">
    <location>
        <begin position="126"/>
        <end position="146"/>
    </location>
</feature>
<feature type="transmembrane region" description="Helical" evidence="16">
    <location>
        <begin position="158"/>
        <end position="180"/>
    </location>
</feature>
<feature type="transmembrane region" description="Helical" evidence="16">
    <location>
        <begin position="192"/>
        <end position="215"/>
    </location>
</feature>
<keyword evidence="24" id="KW-1185">Reference proteome</keyword>
<evidence type="ECO:0000256" key="14">
    <source>
        <dbReference type="PROSITE-ProRule" id="PRU00110"/>
    </source>
</evidence>
<evidence type="ECO:0000259" key="21">
    <source>
        <dbReference type="PROSITE" id="PS50894"/>
    </source>
</evidence>
<evidence type="ECO:0000259" key="18">
    <source>
        <dbReference type="PROSITE" id="PS50110"/>
    </source>
</evidence>
<evidence type="ECO:0000313" key="24">
    <source>
        <dbReference type="Proteomes" id="UP000304912"/>
    </source>
</evidence>
<dbReference type="InterPro" id="IPR001789">
    <property type="entry name" value="Sig_transdc_resp-reg_receiver"/>
</dbReference>
<dbReference type="SUPFAM" id="SSF47226">
    <property type="entry name" value="Histidine-containing phosphotransfer domain, HPT domain"/>
    <property type="match status" value="1"/>
</dbReference>
<organism evidence="23 24">
    <name type="scientific">Salinimonas iocasae</name>
    <dbReference type="NCBI Taxonomy" id="2572577"/>
    <lineage>
        <taxon>Bacteria</taxon>
        <taxon>Pseudomonadati</taxon>
        <taxon>Pseudomonadota</taxon>
        <taxon>Gammaproteobacteria</taxon>
        <taxon>Alteromonadales</taxon>
        <taxon>Alteromonadaceae</taxon>
        <taxon>Alteromonas/Salinimonas group</taxon>
        <taxon>Salinimonas</taxon>
    </lineage>
</organism>
<dbReference type="PROSITE" id="PS50924">
    <property type="entry name" value="MHYT"/>
    <property type="match status" value="1"/>
</dbReference>
<dbReference type="Gene3D" id="1.20.120.160">
    <property type="entry name" value="HPT domain"/>
    <property type="match status" value="1"/>
</dbReference>
<dbReference type="PROSITE" id="PS50894">
    <property type="entry name" value="HPT"/>
    <property type="match status" value="1"/>
</dbReference>
<keyword evidence="9" id="KW-0418">Kinase</keyword>
<dbReference type="InterPro" id="IPR035965">
    <property type="entry name" value="PAS-like_dom_sf"/>
</dbReference>
<evidence type="ECO:0000259" key="19">
    <source>
        <dbReference type="PROSITE" id="PS50112"/>
    </source>
</evidence>
<dbReference type="AlphaFoldDB" id="A0A5B7YFR9"/>
<evidence type="ECO:0000256" key="3">
    <source>
        <dbReference type="ARBA" id="ARBA00012438"/>
    </source>
</evidence>
<dbReference type="InterPro" id="IPR001610">
    <property type="entry name" value="PAC"/>
</dbReference>
<accession>A0A5B7YFR9</accession>
<dbReference type="InterPro" id="IPR004358">
    <property type="entry name" value="Sig_transdc_His_kin-like_C"/>
</dbReference>
<proteinExistence type="predicted"/>
<dbReference type="InterPro" id="IPR000700">
    <property type="entry name" value="PAS-assoc_C"/>
</dbReference>
<feature type="domain" description="Response regulatory" evidence="18">
    <location>
        <begin position="781"/>
        <end position="900"/>
    </location>
</feature>